<dbReference type="EMBL" id="AABGHY010000001">
    <property type="protein sequence ID" value="EAH3292914.1"/>
    <property type="molecule type" value="Genomic_DNA"/>
</dbReference>
<dbReference type="EMBL" id="QXLS01000001">
    <property type="protein sequence ID" value="RKA10944.1"/>
    <property type="molecule type" value="Genomic_DNA"/>
</dbReference>
<organism evidence="19 36">
    <name type="scientific">Listeria monocytogenes</name>
    <dbReference type="NCBI Taxonomy" id="1639"/>
    <lineage>
        <taxon>Bacteria</taxon>
        <taxon>Bacillati</taxon>
        <taxon>Bacillota</taxon>
        <taxon>Bacilli</taxon>
        <taxon>Bacillales</taxon>
        <taxon>Listeriaceae</taxon>
        <taxon>Listeria</taxon>
    </lineage>
</organism>
<dbReference type="EMBL" id="AAALRN010000001">
    <property type="protein sequence ID" value="EAD1183938.1"/>
    <property type="molecule type" value="Genomic_DNA"/>
</dbReference>
<dbReference type="NCBIfam" id="TIGR03156">
    <property type="entry name" value="GTP_HflX"/>
    <property type="match status" value="1"/>
</dbReference>
<dbReference type="Proteomes" id="UP000379076">
    <property type="component" value="Unassembled WGS sequence"/>
</dbReference>
<dbReference type="PROSITE" id="PS51705">
    <property type="entry name" value="G_HFLX"/>
    <property type="match status" value="1"/>
</dbReference>
<dbReference type="EMBL" id="AANEHK010000003">
    <property type="protein sequence ID" value="EDO0985420.1"/>
    <property type="molecule type" value="Genomic_DNA"/>
</dbReference>
<evidence type="ECO:0000313" key="29">
    <source>
        <dbReference type="Proteomes" id="UP000368512"/>
    </source>
</evidence>
<dbReference type="Proteomes" id="UP000843503">
    <property type="component" value="Unassembled WGS sequence"/>
</dbReference>
<dbReference type="Proteomes" id="UP000489121">
    <property type="component" value="Unassembled WGS sequence"/>
</dbReference>
<dbReference type="EMBL" id="JACAVN010000001">
    <property type="protein sequence ID" value="NYA00507.1"/>
    <property type="molecule type" value="Genomic_DNA"/>
</dbReference>
<dbReference type="Pfam" id="PF13167">
    <property type="entry name" value="GTP-bdg_N"/>
    <property type="match status" value="1"/>
</dbReference>
<evidence type="ECO:0000256" key="6">
    <source>
        <dbReference type="HAMAP-Rule" id="MF_00900"/>
    </source>
</evidence>
<reference evidence="23" key="8">
    <citation type="submission" date="2020-01" db="EMBL/GenBank/DDBJ databases">
        <authorList>
            <consortium name="NCBI Pathogen Detection Project"/>
        </authorList>
    </citation>
    <scope>NUCLEOTIDE SEQUENCE</scope>
    <source>
        <strain evidence="22">09CEB371LM</strain>
        <strain evidence="24">2017-325981-023-01</strain>
        <strain evidence="23">CFIAFB20130012</strain>
    </source>
</reference>
<evidence type="ECO:0000313" key="39">
    <source>
        <dbReference type="Proteomes" id="UP000533021"/>
    </source>
</evidence>
<dbReference type="GO" id="GO:0005525">
    <property type="term" value="F:GTP binding"/>
    <property type="evidence" value="ECO:0007669"/>
    <property type="project" value="UniProtKB-UniRule"/>
</dbReference>
<reference evidence="42 43" key="2">
    <citation type="journal article" date="2018" name="Genome Biol.">
        <title>SKESA: strategic k-mer extension for scrupulous assemblies.</title>
        <authorList>
            <person name="Souvorov A."/>
            <person name="Agarwala R."/>
            <person name="Lipman D.J."/>
        </authorList>
    </citation>
    <scope>NUCLEOTIDE SEQUENCE [LARGE SCALE GENOMIC DNA]</scope>
    <source>
        <strain evidence="22">09CEB371LM</strain>
        <strain evidence="24">2017-325981-023-01</strain>
        <strain evidence="23 42">CFIAFB20130012</strain>
    </source>
</reference>
<evidence type="ECO:0000313" key="13">
    <source>
        <dbReference type="EMBL" id="EAE1337422.1"/>
    </source>
</evidence>
<dbReference type="EMBL" id="AABEKY010000004">
    <property type="protein sequence ID" value="EAG9387762.1"/>
    <property type="molecule type" value="Genomic_DNA"/>
</dbReference>
<dbReference type="GO" id="GO:0046872">
    <property type="term" value="F:metal ion binding"/>
    <property type="evidence" value="ECO:0007669"/>
    <property type="project" value="UniProtKB-KW"/>
</dbReference>
<dbReference type="Proteomes" id="UP000546397">
    <property type="component" value="Unassembled WGS sequence"/>
</dbReference>
<evidence type="ECO:0000256" key="7">
    <source>
        <dbReference type="PIRSR" id="PIRSR006809-1"/>
    </source>
</evidence>
<evidence type="ECO:0000313" key="18">
    <source>
        <dbReference type="EMBL" id="EAH3292914.1"/>
    </source>
</evidence>
<dbReference type="RefSeq" id="WP_003724481.1">
    <property type="nucleotide sequence ID" value="NC_021825.2"/>
</dbReference>
<dbReference type="Proteomes" id="UP000533021">
    <property type="component" value="Unassembled WGS sequence"/>
</dbReference>
<dbReference type="EMBL" id="AALGDA010000008">
    <property type="protein sequence ID" value="ECY9782151.1"/>
    <property type="molecule type" value="Genomic_DNA"/>
</dbReference>
<dbReference type="Proteomes" id="UP000368512">
    <property type="component" value="Unassembled WGS sequence"/>
</dbReference>
<keyword evidence="5 6" id="KW-0342">GTP-binding</keyword>
<proteinExistence type="inferred from homology"/>
<dbReference type="InterPro" id="IPR016496">
    <property type="entry name" value="GTPase_HflX"/>
</dbReference>
<dbReference type="GO" id="GO:0003924">
    <property type="term" value="F:GTPase activity"/>
    <property type="evidence" value="ECO:0007669"/>
    <property type="project" value="UniProtKB-UniRule"/>
</dbReference>
<evidence type="ECO:0000313" key="19">
    <source>
        <dbReference type="EMBL" id="EAH4240900.1"/>
    </source>
</evidence>
<reference evidence="15 35" key="5">
    <citation type="submission" date="2019-04" db="EMBL/GenBank/DDBJ databases">
        <authorList>
            <consortium name="GenomeTrakr network: Whole genome sequencing for foodborne pathogen traceback"/>
        </authorList>
    </citation>
    <scope>NUCLEOTIDE SEQUENCE [LARGE SCALE GENOMIC DNA]</scope>
    <source>
        <strain evidence="15 35">CFSAN072474</strain>
    </source>
</reference>
<protein>
    <recommendedName>
        <fullName evidence="6">GTPase HflX</fullName>
    </recommendedName>
    <alternativeName>
        <fullName evidence="6">GTP-binding protein HflX</fullName>
    </alternativeName>
</protein>
<dbReference type="Proteomes" id="UP000840197">
    <property type="component" value="Unassembled WGS sequence"/>
</dbReference>
<dbReference type="InterPro" id="IPR027417">
    <property type="entry name" value="P-loop_NTPase"/>
</dbReference>
<dbReference type="EMBL" id="AAAJWF010000001">
    <property type="protein sequence ID" value="EAC7479341.1"/>
    <property type="molecule type" value="Genomic_DNA"/>
</dbReference>
<dbReference type="Pfam" id="PF01926">
    <property type="entry name" value="MMR_HSR1"/>
    <property type="match status" value="1"/>
</dbReference>
<reference evidence="20 34" key="7">
    <citation type="submission" date="2019-09" db="EMBL/GenBank/DDBJ databases">
        <authorList>
            <consortium name="PulseNet: The National Subtyping Network for Foodborne Disease Surveillance"/>
            <person name="Tarr C.L."/>
            <person name="Trees E."/>
            <person name="Katz L.S."/>
            <person name="Carleton-Romer H.A."/>
            <person name="Stroika S."/>
            <person name="Kucerova Z."/>
            <person name="Roache K.F."/>
            <person name="Sabol A.L."/>
            <person name="Besser J."/>
            <person name="Gerner-Smidt P."/>
        </authorList>
    </citation>
    <scope>NUCLEOTIDE SEQUENCE [LARGE SCALE GENOMIC DNA]</scope>
    <source>
        <strain evidence="20 34">PNUSAL005692</strain>
    </source>
</reference>
<dbReference type="Pfam" id="PF16360">
    <property type="entry name" value="GTP-bdg_M"/>
    <property type="match status" value="1"/>
</dbReference>
<dbReference type="Gene3D" id="6.10.250.2860">
    <property type="match status" value="1"/>
</dbReference>
<evidence type="ECO:0000313" key="23">
    <source>
        <dbReference type="EMBL" id="HAB8397223.1"/>
    </source>
</evidence>
<evidence type="ECO:0000313" key="24">
    <source>
        <dbReference type="EMBL" id="HAJ9592255.1"/>
    </source>
</evidence>
<reference evidence="25 32" key="3">
    <citation type="submission" date="2018-04" db="EMBL/GenBank/DDBJ databases">
        <title>Genome Analysis of a Prevalent Clone of Listeria monocytogenes Sequence Type 87 in China.</title>
        <authorList>
            <person name="Wang Y."/>
        </authorList>
    </citation>
    <scope>NUCLEOTIDE SEQUENCE [LARGE SCALE GENOMIC DNA]</scope>
    <source>
        <strain evidence="25 32">ICDC_LM1523</strain>
    </source>
</reference>
<comment type="function">
    <text evidence="6">GTPase that associates with the 50S ribosomal subunit and may have a role during protein synthesis or ribosome biogenesis.</text>
</comment>
<comment type="similarity">
    <text evidence="6">Belongs to the TRAFAC class OBG-HflX-like GTPase superfamily. HflX GTPase family.</text>
</comment>
<evidence type="ECO:0000313" key="35">
    <source>
        <dbReference type="Proteomes" id="UP000522199"/>
    </source>
</evidence>
<feature type="binding site" evidence="7">
    <location>
        <begin position="200"/>
        <end position="207"/>
    </location>
    <ligand>
        <name>GTP</name>
        <dbReference type="ChEBI" id="CHEBI:37565"/>
    </ligand>
</feature>
<dbReference type="PRINTS" id="PR00326">
    <property type="entry name" value="GTP1OBG"/>
</dbReference>
<evidence type="ECO:0000313" key="14">
    <source>
        <dbReference type="EMBL" id="EAG4461208.1"/>
    </source>
</evidence>
<reference evidence="21 33" key="6">
    <citation type="submission" date="2019-08" db="EMBL/GenBank/DDBJ databases">
        <authorList>
            <person name="Ashton P.M."/>
            <person name="Dallman T."/>
            <person name="Nair S."/>
            <person name="De Pinna E."/>
            <person name="Peters T."/>
            <person name="Grant K."/>
        </authorList>
    </citation>
    <scope>NUCLEOTIDE SEQUENCE [LARGE SCALE GENOMIC DNA]</scope>
    <source>
        <strain evidence="17 39">282333</strain>
        <strain evidence="18 38">282352</strain>
        <strain evidence="16 41">289003</strain>
        <strain evidence="21 33">788324</strain>
    </source>
</reference>
<feature type="binding site" evidence="8">
    <location>
        <position position="234"/>
    </location>
    <ligand>
        <name>Mg(2+)</name>
        <dbReference type="ChEBI" id="CHEBI:18420"/>
    </ligand>
</feature>
<dbReference type="Proteomes" id="UP000403352">
    <property type="component" value="Unassembled WGS sequence"/>
</dbReference>
<keyword evidence="3 6" id="KW-0547">Nucleotide-binding</keyword>
<evidence type="ECO:0000256" key="5">
    <source>
        <dbReference type="ARBA" id="ARBA00023134"/>
    </source>
</evidence>
<keyword evidence="2 8" id="KW-0479">Metal-binding</keyword>
<keyword evidence="4 8" id="KW-0460">Magnesium</keyword>
<evidence type="ECO:0000313" key="26">
    <source>
        <dbReference type="EMBL" id="NYA00507.1"/>
    </source>
</evidence>
<dbReference type="FunFam" id="3.40.50.300:FF:001198">
    <property type="entry name" value="GTPase HflX"/>
    <property type="match status" value="1"/>
</dbReference>
<dbReference type="FunFam" id="3.40.50.11060:FF:000001">
    <property type="entry name" value="GTPase HflX"/>
    <property type="match status" value="1"/>
</dbReference>
<comment type="caution">
    <text evidence="19">The sequence shown here is derived from an EMBL/GenBank/DDBJ whole genome shotgun (WGS) entry which is preliminary data.</text>
</comment>
<dbReference type="Gene3D" id="3.40.50.300">
    <property type="entry name" value="P-loop containing nucleotide triphosphate hydrolases"/>
    <property type="match status" value="1"/>
</dbReference>
<evidence type="ECO:0000313" key="25">
    <source>
        <dbReference type="EMBL" id="KAA9453382.1"/>
    </source>
</evidence>
<evidence type="ECO:0000256" key="3">
    <source>
        <dbReference type="ARBA" id="ARBA00022741"/>
    </source>
</evidence>
<accession>A0A0B8R577</accession>
<dbReference type="PANTHER" id="PTHR10229:SF4">
    <property type="entry name" value="GTPASE HFLX"/>
    <property type="match status" value="1"/>
</dbReference>
<dbReference type="HAMAP" id="MF_00900">
    <property type="entry name" value="GTPase_HflX"/>
    <property type="match status" value="1"/>
</dbReference>
<dbReference type="InterPro" id="IPR032305">
    <property type="entry name" value="GTP-bd_M"/>
</dbReference>
<feature type="binding site" evidence="7">
    <location>
        <begin position="341"/>
        <end position="343"/>
    </location>
    <ligand>
        <name>GTP</name>
        <dbReference type="ChEBI" id="CHEBI:37565"/>
    </ligand>
</feature>
<dbReference type="Proteomes" id="UP000467536">
    <property type="component" value="Unassembled WGS sequence"/>
</dbReference>
<evidence type="ECO:0000313" key="32">
    <source>
        <dbReference type="Proteomes" id="UP000460224"/>
    </source>
</evidence>
<evidence type="ECO:0000313" key="20">
    <source>
        <dbReference type="EMBL" id="ECY9782151.1"/>
    </source>
</evidence>
<evidence type="ECO:0000313" key="30">
    <source>
        <dbReference type="Proteomes" id="UP000379076"/>
    </source>
</evidence>
<evidence type="ECO:0000313" key="17">
    <source>
        <dbReference type="EMBL" id="EAH2281118.1"/>
    </source>
</evidence>
<evidence type="ECO:0000313" key="31">
    <source>
        <dbReference type="Proteomes" id="UP000403352"/>
    </source>
</evidence>
<evidence type="ECO:0000313" key="27">
    <source>
        <dbReference type="EMBL" id="RKA10944.1"/>
    </source>
</evidence>
<dbReference type="EMBL" id="DABJAN010000001">
    <property type="protein sequence ID" value="HAJ9592255.1"/>
    <property type="molecule type" value="Genomic_DNA"/>
</dbReference>
<feature type="domain" description="Hflx-type G" evidence="10">
    <location>
        <begin position="194"/>
        <end position="363"/>
    </location>
</feature>
<evidence type="ECO:0000313" key="15">
    <source>
        <dbReference type="EMBL" id="EAG9387762.1"/>
    </source>
</evidence>
<dbReference type="PIRSF" id="PIRSF006809">
    <property type="entry name" value="GTP-binding_hflX_prd"/>
    <property type="match status" value="1"/>
</dbReference>
<dbReference type="Proteomes" id="UP000522199">
    <property type="component" value="Unassembled WGS sequence"/>
</dbReference>
<dbReference type="Proteomes" id="UP000460224">
    <property type="component" value="Unassembled WGS sequence"/>
</dbReference>
<evidence type="ECO:0000313" key="36">
    <source>
        <dbReference type="Proteomes" id="UP000527632"/>
    </source>
</evidence>
<dbReference type="Proteomes" id="UP000527632">
    <property type="component" value="Unassembled WGS sequence"/>
</dbReference>
<dbReference type="InterPro" id="IPR006073">
    <property type="entry name" value="GTP-bd"/>
</dbReference>
<dbReference type="KEGG" id="lmv:Y193_11980"/>
<evidence type="ECO:0000313" key="28">
    <source>
        <dbReference type="Proteomes" id="UP000272537"/>
    </source>
</evidence>
<evidence type="ECO:0000256" key="4">
    <source>
        <dbReference type="ARBA" id="ARBA00022842"/>
    </source>
</evidence>
<evidence type="ECO:0000313" key="41">
    <source>
        <dbReference type="Proteomes" id="UP000546397"/>
    </source>
</evidence>
<dbReference type="Proteomes" id="UP000530452">
    <property type="component" value="Unassembled WGS sequence"/>
</dbReference>
<reference evidence="19 36" key="4">
    <citation type="submission" date="2019-04" db="EMBL/GenBank/DDBJ databases">
        <authorList>
            <consortium name="GenomeTrakr: Next Generation Sequencing Network for Food Pathogen Tracability"/>
        </authorList>
    </citation>
    <scope>NUCLEOTIDE SEQUENCE [LARGE SCALE GENOMIC DNA]</scope>
    <source>
        <strain evidence="11 29">CFSAN008042</strain>
        <strain evidence="14 37">CFSAN063727</strain>
        <strain evidence="13 30">FDA00006494</strain>
        <strain evidence="12 31">FDA00008584</strain>
        <strain evidence="19 36">LS1344</strain>
    </source>
</reference>
<dbReference type="GO" id="GO:0005737">
    <property type="term" value="C:cytoplasm"/>
    <property type="evidence" value="ECO:0007669"/>
    <property type="project" value="UniProtKB-SubCell"/>
</dbReference>
<dbReference type="EMBL" id="QDAY01000001">
    <property type="protein sequence ID" value="KAA9453382.1"/>
    <property type="molecule type" value="Genomic_DNA"/>
</dbReference>
<dbReference type="EMBL" id="DAAEEB010000004">
    <property type="protein sequence ID" value="HAA8053146.1"/>
    <property type="molecule type" value="Genomic_DNA"/>
</dbReference>
<dbReference type="Proteomes" id="UP000840039">
    <property type="component" value="Unassembled WGS sequence"/>
</dbReference>
<dbReference type="InterPro" id="IPR042108">
    <property type="entry name" value="GTPase_HflX_N_sf"/>
</dbReference>
<evidence type="ECO:0000313" key="38">
    <source>
        <dbReference type="Proteomes" id="UP000530452"/>
    </source>
</evidence>
<feature type="binding site" evidence="8">
    <location>
        <position position="207"/>
    </location>
    <ligand>
        <name>Mg(2+)</name>
        <dbReference type="ChEBI" id="CHEBI:18420"/>
    </ligand>
</feature>
<dbReference type="Proteomes" id="UP000544530">
    <property type="component" value="Unassembled WGS sequence"/>
</dbReference>
<evidence type="ECO:0000313" key="42">
    <source>
        <dbReference type="Proteomes" id="UP000840197"/>
    </source>
</evidence>
<feature type="binding site" evidence="7">
    <location>
        <begin position="254"/>
        <end position="257"/>
    </location>
    <ligand>
        <name>GTP</name>
        <dbReference type="ChEBI" id="CHEBI:37565"/>
    </ligand>
</feature>
<evidence type="ECO:0000259" key="10">
    <source>
        <dbReference type="PROSITE" id="PS51705"/>
    </source>
</evidence>
<dbReference type="EMBL" id="AABGUK010000001">
    <property type="protein sequence ID" value="EAH4240900.1"/>
    <property type="molecule type" value="Genomic_DNA"/>
</dbReference>
<dbReference type="CDD" id="cd01878">
    <property type="entry name" value="HflX"/>
    <property type="match status" value="1"/>
</dbReference>
<evidence type="ECO:0000313" key="11">
    <source>
        <dbReference type="EMBL" id="EAC7479341.1"/>
    </source>
</evidence>
<name>A0A0B8R577_LISMN</name>
<feature type="region of interest" description="Disordered" evidence="9">
    <location>
        <begin position="134"/>
        <end position="155"/>
    </location>
</feature>
<evidence type="ECO:0000313" key="43">
    <source>
        <dbReference type="Proteomes" id="UP000843503"/>
    </source>
</evidence>
<dbReference type="OMA" id="KGMGEYQ"/>
<dbReference type="EMBL" id="DAAIHR010000001">
    <property type="protein sequence ID" value="HAB8397223.1"/>
    <property type="molecule type" value="Genomic_DNA"/>
</dbReference>
<comment type="subunit">
    <text evidence="6">Monomer. Associates with the 50S ribosomal subunit.</text>
</comment>
<dbReference type="EMBL" id="AABBZO010000002">
    <property type="protein sequence ID" value="EAG4461208.1"/>
    <property type="molecule type" value="Genomic_DNA"/>
</dbReference>
<dbReference type="PANTHER" id="PTHR10229">
    <property type="entry name" value="GTP-BINDING PROTEIN HFLX"/>
    <property type="match status" value="1"/>
</dbReference>
<evidence type="ECO:0000313" key="22">
    <source>
        <dbReference type="EMBL" id="HAA8053146.1"/>
    </source>
</evidence>
<sequence length="418" mass="47443">MEKKVLIVGISQKQKDFDYSMEELANLAAANNMEVVGEIRQNIDRENRATYVGKGKVDEIKGLAEMQDARLIIFNDELSPSQIRNLEEALELDVMDRTGLILAIFANRAKTKEAQLQVQIAKLQYELPRIFGQGEDMDQQSGKGGLSNRGSGEKKIETDRRTIKYQIRHLQKELDMLVDDREVRRRKRKKNEIPVVSLVGYTNAGKSTTMNGLVRAYSETAEKQVFEKDMLFATLETSVREIVLPDNKQFLLTDTVGFVSKLPHQLVKAFRSTLEEARDADLLIHVVDYSDPHYKTMMKTTEETLKAVGVEDVPVIYAYNKADLIEGEIYPKQTENTIVFSAREKESLEFLTEVIRKELFASYEKATFLIPFEAGNVVAYLNDHADVLATEYLENGTQIVAEVSPADLQKLAEYQVAE</sequence>
<evidence type="ECO:0000256" key="9">
    <source>
        <dbReference type="SAM" id="MobiDB-lite"/>
    </source>
</evidence>
<evidence type="ECO:0000256" key="8">
    <source>
        <dbReference type="PIRSR" id="PIRSR006809-2"/>
    </source>
</evidence>
<dbReference type="SUPFAM" id="SSF52540">
    <property type="entry name" value="P-loop containing nucleoside triphosphate hydrolases"/>
    <property type="match status" value="1"/>
</dbReference>
<evidence type="ECO:0000313" key="34">
    <source>
        <dbReference type="Proteomes" id="UP000489121"/>
    </source>
</evidence>
<dbReference type="GO" id="GO:0043022">
    <property type="term" value="F:ribosome binding"/>
    <property type="evidence" value="ECO:0007669"/>
    <property type="project" value="TreeGrafter"/>
</dbReference>
<dbReference type="InterPro" id="IPR025121">
    <property type="entry name" value="GTPase_HflX_N"/>
</dbReference>
<dbReference type="EMBL" id="AABFVG010000002">
    <property type="protein sequence ID" value="EAH2281118.1"/>
    <property type="molecule type" value="Genomic_DNA"/>
</dbReference>
<gene>
    <name evidence="6 19" type="primary">hflX</name>
    <name evidence="27" type="synonym">hflx_1</name>
    <name evidence="13" type="ORF">ART25_00610</name>
    <name evidence="14" type="ORF">CA369_02805</name>
    <name evidence="15" type="ORF">CW845_09720</name>
    <name evidence="17" type="ORF">D4920_03455</name>
    <name evidence="16" type="ORF">D4B11_10945</name>
    <name evidence="18" type="ORF">D5N24_00765</name>
    <name evidence="25" type="ORF">DCK61_02695</name>
    <name evidence="11" type="ORF">DQ70_01425</name>
    <name evidence="27" type="ORF">DYZ80_00476</name>
    <name evidence="19" type="ORF">E5F58_02660</name>
    <name evidence="20" type="ORF">F6515_04025</name>
    <name evidence="21" type="ORF">FV747_05335</name>
    <name evidence="22" type="ORF">GHH22_08260</name>
    <name evidence="23" type="ORF">GYR60_01720</name>
    <name evidence="24" type="ORF">HQN34_000423</name>
    <name evidence="26" type="ORF">HZJ64_01575</name>
    <name evidence="12" type="ORF">QD52_02440</name>
</gene>
<evidence type="ECO:0000313" key="16">
    <source>
        <dbReference type="EMBL" id="EAG9520290.1"/>
    </source>
</evidence>
<comment type="subcellular location">
    <subcellularLocation>
        <location evidence="6">Cytoplasm</location>
    </subcellularLocation>
    <text evidence="6">May associate with membranes.</text>
</comment>
<reference evidence="26 40" key="9">
    <citation type="submission" date="2020-06" db="EMBL/GenBank/DDBJ databases">
        <title>Two Listeria outbreaks in Switzerland in 2018 and 2020.</title>
        <authorList>
            <person name="Stevens M.J.A."/>
            <person name="Bloemberg G."/>
            <person name="Nusch-Inderbinnen M."/>
            <person name="Stephan R."/>
        </authorList>
    </citation>
    <scope>NUCLEOTIDE SEQUENCE [LARGE SCALE GENOMIC DNA]</scope>
    <source>
        <strain evidence="26 40">N18-0707</strain>
    </source>
</reference>
<feature type="binding site" evidence="7">
    <location>
        <begin position="320"/>
        <end position="323"/>
    </location>
    <ligand>
        <name>GTP</name>
        <dbReference type="ChEBI" id="CHEBI:37565"/>
    </ligand>
</feature>
<comment type="cofactor">
    <cofactor evidence="8">
        <name>Mg(2+)</name>
        <dbReference type="ChEBI" id="CHEBI:18420"/>
    </cofactor>
</comment>
<dbReference type="Gene3D" id="3.40.50.11060">
    <property type="entry name" value="GTPase HflX, N-terminal domain"/>
    <property type="match status" value="1"/>
</dbReference>
<dbReference type="Proteomes" id="UP000528151">
    <property type="component" value="Unassembled WGS sequence"/>
</dbReference>
<reference evidence="27 28" key="1">
    <citation type="journal article" date="2018" name="BMC Genomics">
        <title>Genes significantly associated with lineage II food isolates of Listeria monocytogenes.</title>
        <authorList>
            <person name="Pirone-Davies C."/>
            <person name="Chen Y."/>
            <person name="Pightling A."/>
            <person name="Ryan G."/>
            <person name="Wang Y."/>
            <person name="Yao K."/>
            <person name="Hoffmann M."/>
            <person name="Allard M.W."/>
        </authorList>
    </citation>
    <scope>NUCLEOTIDE SEQUENCE [LARGE SCALE GENOMIC DNA]</scope>
    <source>
        <strain evidence="27 28">PNUSAL000550</strain>
    </source>
</reference>
<dbReference type="EMBL" id="AABEMN010000016">
    <property type="protein sequence ID" value="EAG9520290.1"/>
    <property type="molecule type" value="Genomic_DNA"/>
</dbReference>
<dbReference type="AlphaFoldDB" id="A0A0B8R577"/>
<keyword evidence="1 6" id="KW-0963">Cytoplasm</keyword>
<evidence type="ECO:0000313" key="21">
    <source>
        <dbReference type="EMBL" id="EDO0985420.1"/>
    </source>
</evidence>
<dbReference type="InterPro" id="IPR030394">
    <property type="entry name" value="G_HFLX_dom"/>
</dbReference>
<evidence type="ECO:0000256" key="2">
    <source>
        <dbReference type="ARBA" id="ARBA00022723"/>
    </source>
</evidence>
<dbReference type="KEGG" id="lmok:CQ02_04020"/>
<evidence type="ECO:0000313" key="33">
    <source>
        <dbReference type="Proteomes" id="UP000467536"/>
    </source>
</evidence>
<evidence type="ECO:0000313" key="12">
    <source>
        <dbReference type="EMBL" id="EAD1183938.1"/>
    </source>
</evidence>
<dbReference type="Proteomes" id="UP000272537">
    <property type="component" value="Unassembled WGS sequence"/>
</dbReference>
<dbReference type="EMBL" id="AAAQQZ010000001">
    <property type="protein sequence ID" value="EAE1337422.1"/>
    <property type="molecule type" value="Genomic_DNA"/>
</dbReference>
<evidence type="ECO:0000256" key="1">
    <source>
        <dbReference type="ARBA" id="ARBA00022490"/>
    </source>
</evidence>
<evidence type="ECO:0000313" key="40">
    <source>
        <dbReference type="Proteomes" id="UP000544530"/>
    </source>
</evidence>
<evidence type="ECO:0000313" key="37">
    <source>
        <dbReference type="Proteomes" id="UP000528151"/>
    </source>
</evidence>